<dbReference type="AlphaFoldDB" id="A0A167IGZ7"/>
<keyword evidence="1" id="KW-0812">Transmembrane</keyword>
<keyword evidence="1" id="KW-1133">Transmembrane helix</keyword>
<evidence type="ECO:0000313" key="2">
    <source>
        <dbReference type="EMBL" id="KZN59517.1"/>
    </source>
</evidence>
<protein>
    <submittedName>
        <fullName evidence="2">Uncharacterized protein</fullName>
    </submittedName>
</protein>
<dbReference type="RefSeq" id="WP_063383174.1">
    <property type="nucleotide sequence ID" value="NZ_AUXX01000070.1"/>
</dbReference>
<feature type="transmembrane region" description="Helical" evidence="1">
    <location>
        <begin position="68"/>
        <end position="86"/>
    </location>
</feature>
<evidence type="ECO:0000256" key="1">
    <source>
        <dbReference type="SAM" id="Phobius"/>
    </source>
</evidence>
<feature type="transmembrane region" description="Helical" evidence="1">
    <location>
        <begin position="7"/>
        <end position="31"/>
    </location>
</feature>
<proteinExistence type="predicted"/>
<sequence length="111" mass="12517">MINLSRYYPVLPLIILLSIVFVISFSEYWTIAIIQSPEVLKNYNFGSEAMVYYGGEKYRSATTYSEHHLALALITLSCIAAIVGVMEKCNSQKVFKSYLLVAVLSAIWLLV</sequence>
<organism evidence="2 3">
    <name type="scientific">Pseudoalteromonas luteoviolacea S4060-1</name>
    <dbReference type="NCBI Taxonomy" id="1365257"/>
    <lineage>
        <taxon>Bacteria</taxon>
        <taxon>Pseudomonadati</taxon>
        <taxon>Pseudomonadota</taxon>
        <taxon>Gammaproteobacteria</taxon>
        <taxon>Alteromonadales</taxon>
        <taxon>Pseudoalteromonadaceae</taxon>
        <taxon>Pseudoalteromonas</taxon>
    </lineage>
</organism>
<dbReference type="PATRIC" id="fig|1365257.3.peg.5154"/>
<comment type="caution">
    <text evidence="2">The sequence shown here is derived from an EMBL/GenBank/DDBJ whole genome shotgun (WGS) entry which is preliminary data.</text>
</comment>
<keyword evidence="1" id="KW-0472">Membrane</keyword>
<accession>A0A167IGZ7</accession>
<name>A0A167IGZ7_9GAMM</name>
<dbReference type="Proteomes" id="UP000076661">
    <property type="component" value="Unassembled WGS sequence"/>
</dbReference>
<reference evidence="2 3" key="1">
    <citation type="submission" date="2013-07" db="EMBL/GenBank/DDBJ databases">
        <title>Comparative Genomic and Metabolomic Analysis of Twelve Strains of Pseudoalteromonas luteoviolacea.</title>
        <authorList>
            <person name="Vynne N.G."/>
            <person name="Mansson M."/>
            <person name="Gram L."/>
        </authorList>
    </citation>
    <scope>NUCLEOTIDE SEQUENCE [LARGE SCALE GENOMIC DNA]</scope>
    <source>
        <strain evidence="2 3">S4060-1</strain>
    </source>
</reference>
<gene>
    <name evidence="2" type="ORF">N478_26285</name>
</gene>
<evidence type="ECO:0000313" key="3">
    <source>
        <dbReference type="Proteomes" id="UP000076661"/>
    </source>
</evidence>
<dbReference type="EMBL" id="AUXX01000070">
    <property type="protein sequence ID" value="KZN59517.1"/>
    <property type="molecule type" value="Genomic_DNA"/>
</dbReference>